<dbReference type="RefSeq" id="WP_257822168.1">
    <property type="nucleotide sequence ID" value="NZ_JABXYM010000001.1"/>
</dbReference>
<dbReference type="PROSITE" id="PS50113">
    <property type="entry name" value="PAC"/>
    <property type="match status" value="1"/>
</dbReference>
<dbReference type="SUPFAM" id="SSF47384">
    <property type="entry name" value="Homodimeric domain of signal transducing histidine kinase"/>
    <property type="match status" value="1"/>
</dbReference>
<dbReference type="EMBL" id="JABXYM010000001">
    <property type="protein sequence ID" value="MCR6097786.1"/>
    <property type="molecule type" value="Genomic_DNA"/>
</dbReference>
<evidence type="ECO:0000256" key="8">
    <source>
        <dbReference type="ARBA" id="ARBA00023012"/>
    </source>
</evidence>
<organism evidence="12 13">
    <name type="scientific">Salipaludibacillus agaradhaerens</name>
    <name type="common">Bacillus agaradhaerens</name>
    <dbReference type="NCBI Taxonomy" id="76935"/>
    <lineage>
        <taxon>Bacteria</taxon>
        <taxon>Bacillati</taxon>
        <taxon>Bacillota</taxon>
        <taxon>Bacilli</taxon>
        <taxon>Bacillales</taxon>
        <taxon>Bacillaceae</taxon>
    </lineage>
</organism>
<evidence type="ECO:0000256" key="6">
    <source>
        <dbReference type="ARBA" id="ARBA00022777"/>
    </source>
</evidence>
<dbReference type="InterPro" id="IPR003594">
    <property type="entry name" value="HATPase_dom"/>
</dbReference>
<dbReference type="NCBIfam" id="TIGR00229">
    <property type="entry name" value="sensory_box"/>
    <property type="match status" value="1"/>
</dbReference>
<reference evidence="12" key="1">
    <citation type="submission" date="2020-06" db="EMBL/GenBank/DDBJ databases">
        <title>Insight into the genomes of haloalkaliphilic bacilli from Kenyan soda lakes.</title>
        <authorList>
            <person name="Mwirichia R."/>
            <person name="Villamizar G.C."/>
            <person name="Poehlein A."/>
            <person name="Mugweru J."/>
            <person name="Kipnyargis A."/>
            <person name="Kiplimo D."/>
            <person name="Orwa P."/>
            <person name="Daniel R."/>
        </authorList>
    </citation>
    <scope>NUCLEOTIDE SEQUENCE</scope>
    <source>
        <strain evidence="12">B1096_S55</strain>
    </source>
</reference>
<feature type="domain" description="PAS" evidence="10">
    <location>
        <begin position="120"/>
        <end position="191"/>
    </location>
</feature>
<dbReference type="PANTHER" id="PTHR43065:SF34">
    <property type="entry name" value="SPORULATION KINASE A"/>
    <property type="match status" value="1"/>
</dbReference>
<keyword evidence="5" id="KW-0547">Nucleotide-binding</keyword>
<dbReference type="Gene3D" id="3.30.565.10">
    <property type="entry name" value="Histidine kinase-like ATPase, C-terminal domain"/>
    <property type="match status" value="1"/>
</dbReference>
<evidence type="ECO:0000259" key="11">
    <source>
        <dbReference type="PROSITE" id="PS50113"/>
    </source>
</evidence>
<dbReference type="InterPro" id="IPR003661">
    <property type="entry name" value="HisK_dim/P_dom"/>
</dbReference>
<dbReference type="InterPro" id="IPR004358">
    <property type="entry name" value="Sig_transdc_His_kin-like_C"/>
</dbReference>
<dbReference type="Pfam" id="PF02518">
    <property type="entry name" value="HATPase_c"/>
    <property type="match status" value="1"/>
</dbReference>
<keyword evidence="4" id="KW-0808">Transferase</keyword>
<evidence type="ECO:0000256" key="7">
    <source>
        <dbReference type="ARBA" id="ARBA00022840"/>
    </source>
</evidence>
<dbReference type="InterPro" id="IPR000014">
    <property type="entry name" value="PAS"/>
</dbReference>
<dbReference type="Pfam" id="PF00512">
    <property type="entry name" value="HisKA"/>
    <property type="match status" value="1"/>
</dbReference>
<keyword evidence="13" id="KW-1185">Reference proteome</keyword>
<comment type="caution">
    <text evidence="12">The sequence shown here is derived from an EMBL/GenBank/DDBJ whole genome shotgun (WGS) entry which is preliminary data.</text>
</comment>
<dbReference type="InterPro" id="IPR000700">
    <property type="entry name" value="PAS-assoc_C"/>
</dbReference>
<feature type="domain" description="PAC" evidence="11">
    <location>
        <begin position="194"/>
        <end position="245"/>
    </location>
</feature>
<dbReference type="SMART" id="SM00091">
    <property type="entry name" value="PAS"/>
    <property type="match status" value="2"/>
</dbReference>
<dbReference type="InterPro" id="IPR036097">
    <property type="entry name" value="HisK_dim/P_sf"/>
</dbReference>
<dbReference type="Proteomes" id="UP001057753">
    <property type="component" value="Unassembled WGS sequence"/>
</dbReference>
<keyword evidence="7" id="KW-0067">ATP-binding</keyword>
<dbReference type="AlphaFoldDB" id="A0A9Q4FZU1"/>
<dbReference type="Gene3D" id="3.30.450.20">
    <property type="entry name" value="PAS domain"/>
    <property type="match status" value="2"/>
</dbReference>
<dbReference type="SMART" id="SM00387">
    <property type="entry name" value="HATPase_c"/>
    <property type="match status" value="1"/>
</dbReference>
<evidence type="ECO:0000259" key="9">
    <source>
        <dbReference type="PROSITE" id="PS50109"/>
    </source>
</evidence>
<keyword evidence="3" id="KW-0597">Phosphoprotein</keyword>
<dbReference type="SMART" id="SM00086">
    <property type="entry name" value="PAC"/>
    <property type="match status" value="1"/>
</dbReference>
<keyword evidence="6" id="KW-0418">Kinase</keyword>
<proteinExistence type="predicted"/>
<dbReference type="PANTHER" id="PTHR43065">
    <property type="entry name" value="SENSOR HISTIDINE KINASE"/>
    <property type="match status" value="1"/>
</dbReference>
<dbReference type="InterPro" id="IPR001610">
    <property type="entry name" value="PAC"/>
</dbReference>
<keyword evidence="8" id="KW-0902">Two-component regulatory system</keyword>
<dbReference type="SMART" id="SM00388">
    <property type="entry name" value="HisKA"/>
    <property type="match status" value="1"/>
</dbReference>
<evidence type="ECO:0000313" key="13">
    <source>
        <dbReference type="Proteomes" id="UP001057753"/>
    </source>
</evidence>
<dbReference type="PROSITE" id="PS50112">
    <property type="entry name" value="PAS"/>
    <property type="match status" value="1"/>
</dbReference>
<dbReference type="EC" id="2.7.13.3" evidence="2"/>
<comment type="catalytic activity">
    <reaction evidence="1">
        <text>ATP + protein L-histidine = ADP + protein N-phospho-L-histidine.</text>
        <dbReference type="EC" id="2.7.13.3"/>
    </reaction>
</comment>
<protein>
    <recommendedName>
        <fullName evidence="2">histidine kinase</fullName>
        <ecNumber evidence="2">2.7.13.3</ecNumber>
    </recommendedName>
</protein>
<evidence type="ECO:0000256" key="4">
    <source>
        <dbReference type="ARBA" id="ARBA00022679"/>
    </source>
</evidence>
<accession>A0A9Q4FZU1</accession>
<dbReference type="SUPFAM" id="SSF55785">
    <property type="entry name" value="PYP-like sensor domain (PAS domain)"/>
    <property type="match status" value="2"/>
</dbReference>
<evidence type="ECO:0000313" key="12">
    <source>
        <dbReference type="EMBL" id="MCR6097786.1"/>
    </source>
</evidence>
<dbReference type="InterPro" id="IPR005467">
    <property type="entry name" value="His_kinase_dom"/>
</dbReference>
<dbReference type="Pfam" id="PF13426">
    <property type="entry name" value="PAS_9"/>
    <property type="match status" value="2"/>
</dbReference>
<dbReference type="CDD" id="cd00082">
    <property type="entry name" value="HisKA"/>
    <property type="match status" value="1"/>
</dbReference>
<evidence type="ECO:0000259" key="10">
    <source>
        <dbReference type="PROSITE" id="PS50112"/>
    </source>
</evidence>
<dbReference type="Gene3D" id="1.10.287.130">
    <property type="match status" value="1"/>
</dbReference>
<evidence type="ECO:0000256" key="3">
    <source>
        <dbReference type="ARBA" id="ARBA00022553"/>
    </source>
</evidence>
<sequence length="465" mass="53583">MAFFDYNETISVLEAIGENVFIVDAELDIVWINQYATQLITKLNRYLPVDSKEDMIGKNIAMFHAEEEADPKKVLSEGPFPYKKQINLFNRYTANIVINPLYKHDKINGYVLTWKDVTSYEKKLMDIKDAMNESTILTIVNKKGKIAYVNEKFTELSKYSKDELIGQDYWVLNADYSDNFYNELFKCITDGEVWKGEVKQLDKEGAEFWVHSTVVPFKEEEQPYLYVAIQQDITARKRAEELLNKSEKLSVLGELAAGVAHEIRNPLTTIKGFTQLLPTKDMYKQIMLDEIEHINMIVNEFMMLAKPHAVSYVPVNINEIIHYVIHFLEAEGHLKGINFQFLHGSEPVHIKGDDNQLKQVFLNVFKNAIEAMPDGGNIFINIRSEEEKIRISIRDEGVGLTADEVKKLGEPFYSLNKQGTGLGLMMTFKIIENHEGYYDVSSSKNKGTTFYITFPIYLSERKRDL</sequence>
<evidence type="ECO:0000256" key="5">
    <source>
        <dbReference type="ARBA" id="ARBA00022741"/>
    </source>
</evidence>
<dbReference type="GO" id="GO:0005524">
    <property type="term" value="F:ATP binding"/>
    <property type="evidence" value="ECO:0007669"/>
    <property type="project" value="UniProtKB-KW"/>
</dbReference>
<dbReference type="PRINTS" id="PR00344">
    <property type="entry name" value="BCTRLSENSOR"/>
</dbReference>
<dbReference type="CDD" id="cd00130">
    <property type="entry name" value="PAS"/>
    <property type="match status" value="1"/>
</dbReference>
<dbReference type="InterPro" id="IPR035965">
    <property type="entry name" value="PAS-like_dom_sf"/>
</dbReference>
<evidence type="ECO:0000256" key="2">
    <source>
        <dbReference type="ARBA" id="ARBA00012438"/>
    </source>
</evidence>
<feature type="domain" description="Histidine kinase" evidence="9">
    <location>
        <begin position="258"/>
        <end position="458"/>
    </location>
</feature>
<gene>
    <name evidence="12" type="ORF">HXA33_14640</name>
</gene>
<name>A0A9Q4FZU1_SALAG</name>
<dbReference type="GO" id="GO:0000155">
    <property type="term" value="F:phosphorelay sensor kinase activity"/>
    <property type="evidence" value="ECO:0007669"/>
    <property type="project" value="InterPro"/>
</dbReference>
<dbReference type="PROSITE" id="PS50109">
    <property type="entry name" value="HIS_KIN"/>
    <property type="match status" value="1"/>
</dbReference>
<dbReference type="InterPro" id="IPR036890">
    <property type="entry name" value="HATPase_C_sf"/>
</dbReference>
<evidence type="ECO:0000256" key="1">
    <source>
        <dbReference type="ARBA" id="ARBA00000085"/>
    </source>
</evidence>
<dbReference type="SUPFAM" id="SSF55874">
    <property type="entry name" value="ATPase domain of HSP90 chaperone/DNA topoisomerase II/histidine kinase"/>
    <property type="match status" value="1"/>
</dbReference>